<dbReference type="Gene3D" id="3.30.1360.200">
    <property type="match status" value="1"/>
</dbReference>
<dbReference type="Pfam" id="PF00344">
    <property type="entry name" value="SecY"/>
    <property type="match status" value="1"/>
</dbReference>
<evidence type="ECO:0000256" key="1">
    <source>
        <dbReference type="SAM" id="Phobius"/>
    </source>
</evidence>
<feature type="transmembrane region" description="Helical" evidence="1">
    <location>
        <begin position="148"/>
        <end position="168"/>
    </location>
</feature>
<dbReference type="InterPro" id="IPR002208">
    <property type="entry name" value="SecY/SEC61-alpha"/>
</dbReference>
<dbReference type="RefSeq" id="WP_394847512.1">
    <property type="nucleotide sequence ID" value="NZ_CP089982.1"/>
</dbReference>
<gene>
    <name evidence="3" type="ORF">LZC95_08610</name>
</gene>
<keyword evidence="1" id="KW-0812">Transmembrane</keyword>
<dbReference type="InterPro" id="IPR023201">
    <property type="entry name" value="SecY_dom_sf"/>
</dbReference>
<dbReference type="EMBL" id="CP089982">
    <property type="protein sequence ID" value="WXA96897.1"/>
    <property type="molecule type" value="Genomic_DNA"/>
</dbReference>
<dbReference type="InterPro" id="IPR054384">
    <property type="entry name" value="SecDF_P1_head"/>
</dbReference>
<dbReference type="PRINTS" id="PR00303">
    <property type="entry name" value="SECYTRNLCASE"/>
</dbReference>
<keyword evidence="4" id="KW-1185">Reference proteome</keyword>
<reference evidence="3 4" key="1">
    <citation type="submission" date="2021-12" db="EMBL/GenBank/DDBJ databases">
        <title>Discovery of the Pendulisporaceae a myxobacterial family with distinct sporulation behavior and unique specialized metabolism.</title>
        <authorList>
            <person name="Garcia R."/>
            <person name="Popoff A."/>
            <person name="Bader C.D."/>
            <person name="Loehr J."/>
            <person name="Walesch S."/>
            <person name="Walt C."/>
            <person name="Boldt J."/>
            <person name="Bunk B."/>
            <person name="Haeckl F.J.F.P.J."/>
            <person name="Gunesch A.P."/>
            <person name="Birkelbach J."/>
            <person name="Nuebel U."/>
            <person name="Pietschmann T."/>
            <person name="Bach T."/>
            <person name="Mueller R."/>
        </authorList>
    </citation>
    <scope>NUCLEOTIDE SEQUENCE [LARGE SCALE GENOMIC DNA]</scope>
    <source>
        <strain evidence="3 4">MSr12523</strain>
    </source>
</reference>
<dbReference type="SUPFAM" id="SSF103491">
    <property type="entry name" value="Preprotein translocase SecY subunit"/>
    <property type="match status" value="1"/>
</dbReference>
<proteinExistence type="predicted"/>
<name>A0ABZ2KE06_9BACT</name>
<feature type="transmembrane region" description="Helical" evidence="1">
    <location>
        <begin position="120"/>
        <end position="142"/>
    </location>
</feature>
<evidence type="ECO:0000259" key="2">
    <source>
        <dbReference type="Pfam" id="PF22599"/>
    </source>
</evidence>
<feature type="transmembrane region" description="Helical" evidence="1">
    <location>
        <begin position="90"/>
        <end position="108"/>
    </location>
</feature>
<evidence type="ECO:0000313" key="4">
    <source>
        <dbReference type="Proteomes" id="UP001379533"/>
    </source>
</evidence>
<protein>
    <recommendedName>
        <fullName evidence="2">SecDF P1 head subdomain domain-containing protein</fullName>
    </recommendedName>
</protein>
<feature type="transmembrane region" description="Helical" evidence="1">
    <location>
        <begin position="180"/>
        <end position="198"/>
    </location>
</feature>
<sequence length="699" mass="74758">MNRSLLFRLLVTIGLPLLVILAGERILLPEIPEDIVERIPGSRADFGIFALGIEPIIAAYILVEVVAFLVPRWRHLRHGNPAGRTKLETAARVLALVIAVVQSYRLAAILGGGRAPSGSLVALLMMTLVGGVCIQFVVAGIITRWGCLNGIVALMCVGALDALLAAIADASSPAYEPRALALDAAALVVALVATWVMLRGAGQAAEPNGASRAGPGTPYRDRDAQQLVVHPYIPLPSSSYLAHTWTISLLMLPATLASLGLPTERITSALQRGTFVHALATLSLNAVLGVALSWILHRPSEMSDLAARLGSERPQELRREARVAWRRALAPSLLYFVVVVFAENSRPAALVSPGILVLPVLLDFVHAVRSHGLGLVPVWEERRASAVPVIRAALGAHGIAVETAGMHVLAFWQAFVPYAPARLLVRPNDADRARAILGHLFLGAEPPSRHPDAEQAASLHPFEVPCSNARRMAILAACAIVAGVVFAWAGRPSARPETEPRARLEVIPVDDAIDPLGNVNDEEHGQISIFTENVGDDRVHFARAPVHESEGVAASEERLHQWLATVSLPQGAHWGVFTITESDRDTGQETIVGIRSYILVGEPILTEDDIVGAEAVAERNGGSYVSMTLSDDAARRFEDATEKWQGRRLAILLDGTIHSAPVVYGAIRGGHVPVTMGAGEAPKVAFAKAKALARRLQPR</sequence>
<feature type="domain" description="SecDF P1 head subdomain" evidence="2">
    <location>
        <begin position="597"/>
        <end position="675"/>
    </location>
</feature>
<feature type="transmembrane region" description="Helical" evidence="1">
    <location>
        <begin position="274"/>
        <end position="296"/>
    </location>
</feature>
<organism evidence="3 4">
    <name type="scientific">Pendulispora brunnea</name>
    <dbReference type="NCBI Taxonomy" id="2905690"/>
    <lineage>
        <taxon>Bacteria</taxon>
        <taxon>Pseudomonadati</taxon>
        <taxon>Myxococcota</taxon>
        <taxon>Myxococcia</taxon>
        <taxon>Myxococcales</taxon>
        <taxon>Sorangiineae</taxon>
        <taxon>Pendulisporaceae</taxon>
        <taxon>Pendulispora</taxon>
    </lineage>
</organism>
<keyword evidence="1" id="KW-1133">Transmembrane helix</keyword>
<accession>A0ABZ2KE06</accession>
<feature type="transmembrane region" description="Helical" evidence="1">
    <location>
        <begin position="48"/>
        <end position="70"/>
    </location>
</feature>
<evidence type="ECO:0000313" key="3">
    <source>
        <dbReference type="EMBL" id="WXA96897.1"/>
    </source>
</evidence>
<dbReference type="Proteomes" id="UP001379533">
    <property type="component" value="Chromosome"/>
</dbReference>
<feature type="transmembrane region" description="Helical" evidence="1">
    <location>
        <begin position="6"/>
        <end position="27"/>
    </location>
</feature>
<dbReference type="Pfam" id="PF22599">
    <property type="entry name" value="SecDF_P1_head"/>
    <property type="match status" value="1"/>
</dbReference>
<keyword evidence="1" id="KW-0472">Membrane</keyword>
<dbReference type="Gene3D" id="1.10.3370.10">
    <property type="entry name" value="SecY subunit domain"/>
    <property type="match status" value="1"/>
</dbReference>